<evidence type="ECO:0000313" key="2">
    <source>
        <dbReference type="WBParaSite" id="PS1159_v2.g19908.t1"/>
    </source>
</evidence>
<sequence length="449" mass="51834">MITHVAIFQAFKSFEIDIKTDAINDLHFLYGTENGGTSKPANLTCDNQCFLILRLNENQHEKRNIHCKIGGQADNFDTVKFDYTPDFAPSGFQLSSRNLGDLLKVCDPFSYHLDQKAGVNVIRASIKCIDIGWNYTSFFNGLQKFDKCLFGLLSPENKQPFFSANVSKSLSSPSDSSKILLYTEKDAKKVPDTNISFIHDGWPKIQIQPNGKNQRFTFIKPKNVRNFPGFIFEYDNRMCNNAKFVIRFFDNDECKIYFHTRTDRITISPLKFDDHTRFFLPTNLTNWIMYFNSPNIRFSDNSFTEFYNSTDFFLCEHQVGEEFVIEFIEHDFLFHCSGLGLGPEVMVEVDAKFIETPAPIPETNDKTKSPTTFLPSTSSSTETSSTTNEASINPWIVGALTLVFFIIITAINVFFIRRKWFKKSKLTIDAFEKHWQYIIPENYENQKEE</sequence>
<organism evidence="1 2">
    <name type="scientific">Panagrolaimus sp. PS1159</name>
    <dbReference type="NCBI Taxonomy" id="55785"/>
    <lineage>
        <taxon>Eukaryota</taxon>
        <taxon>Metazoa</taxon>
        <taxon>Ecdysozoa</taxon>
        <taxon>Nematoda</taxon>
        <taxon>Chromadorea</taxon>
        <taxon>Rhabditida</taxon>
        <taxon>Tylenchina</taxon>
        <taxon>Panagrolaimomorpha</taxon>
        <taxon>Panagrolaimoidea</taxon>
        <taxon>Panagrolaimidae</taxon>
        <taxon>Panagrolaimus</taxon>
    </lineage>
</organism>
<evidence type="ECO:0000313" key="1">
    <source>
        <dbReference type="Proteomes" id="UP000887580"/>
    </source>
</evidence>
<name>A0AC35FQF9_9BILA</name>
<accession>A0AC35FQF9</accession>
<dbReference type="Proteomes" id="UP000887580">
    <property type="component" value="Unplaced"/>
</dbReference>
<dbReference type="WBParaSite" id="PS1159_v2.g19908.t1">
    <property type="protein sequence ID" value="PS1159_v2.g19908.t1"/>
    <property type="gene ID" value="PS1159_v2.g19908"/>
</dbReference>
<proteinExistence type="predicted"/>
<protein>
    <submittedName>
        <fullName evidence="2">CUB domain-containing protein</fullName>
    </submittedName>
</protein>
<reference evidence="2" key="1">
    <citation type="submission" date="2022-11" db="UniProtKB">
        <authorList>
            <consortium name="WormBaseParasite"/>
        </authorList>
    </citation>
    <scope>IDENTIFICATION</scope>
</reference>